<feature type="transmembrane region" description="Helical" evidence="5">
    <location>
        <begin position="186"/>
        <end position="208"/>
    </location>
</feature>
<feature type="transmembrane region" description="Helical" evidence="5">
    <location>
        <begin position="155"/>
        <end position="174"/>
    </location>
</feature>
<dbReference type="PANTHER" id="PTHR23501">
    <property type="entry name" value="MAJOR FACILITATOR SUPERFAMILY"/>
    <property type="match status" value="1"/>
</dbReference>
<dbReference type="GO" id="GO:0005886">
    <property type="term" value="C:plasma membrane"/>
    <property type="evidence" value="ECO:0007669"/>
    <property type="project" value="TreeGrafter"/>
</dbReference>
<evidence type="ECO:0000256" key="4">
    <source>
        <dbReference type="ARBA" id="ARBA00023136"/>
    </source>
</evidence>
<evidence type="ECO:0000313" key="8">
    <source>
        <dbReference type="Proteomes" id="UP000799291"/>
    </source>
</evidence>
<reference evidence="7" key="1">
    <citation type="journal article" date="2020" name="Stud. Mycol.">
        <title>101 Dothideomycetes genomes: a test case for predicting lifestyles and emergence of pathogens.</title>
        <authorList>
            <person name="Haridas S."/>
            <person name="Albert R."/>
            <person name="Binder M."/>
            <person name="Bloem J."/>
            <person name="Labutti K."/>
            <person name="Salamov A."/>
            <person name="Andreopoulos B."/>
            <person name="Baker S."/>
            <person name="Barry K."/>
            <person name="Bills G."/>
            <person name="Bluhm B."/>
            <person name="Cannon C."/>
            <person name="Castanera R."/>
            <person name="Culley D."/>
            <person name="Daum C."/>
            <person name="Ezra D."/>
            <person name="Gonzalez J."/>
            <person name="Henrissat B."/>
            <person name="Kuo A."/>
            <person name="Liang C."/>
            <person name="Lipzen A."/>
            <person name="Lutzoni F."/>
            <person name="Magnuson J."/>
            <person name="Mondo S."/>
            <person name="Nolan M."/>
            <person name="Ohm R."/>
            <person name="Pangilinan J."/>
            <person name="Park H.-J."/>
            <person name="Ramirez L."/>
            <person name="Alfaro M."/>
            <person name="Sun H."/>
            <person name="Tritt A."/>
            <person name="Yoshinaga Y."/>
            <person name="Zwiers L.-H."/>
            <person name="Turgeon B."/>
            <person name="Goodwin S."/>
            <person name="Spatafora J."/>
            <person name="Crous P."/>
            <person name="Grigoriev I."/>
        </authorList>
    </citation>
    <scope>NUCLEOTIDE SEQUENCE</scope>
    <source>
        <strain evidence="7">CBS 122367</strain>
    </source>
</reference>
<keyword evidence="8" id="KW-1185">Reference proteome</keyword>
<keyword evidence="3 5" id="KW-1133">Transmembrane helix</keyword>
<keyword evidence="2 5" id="KW-0812">Transmembrane</keyword>
<name>A0A6G1JPH6_9PLEO</name>
<evidence type="ECO:0000256" key="3">
    <source>
        <dbReference type="ARBA" id="ARBA00022989"/>
    </source>
</evidence>
<evidence type="ECO:0000256" key="2">
    <source>
        <dbReference type="ARBA" id="ARBA00022692"/>
    </source>
</evidence>
<feature type="transmembrane region" description="Helical" evidence="5">
    <location>
        <begin position="429"/>
        <end position="450"/>
    </location>
</feature>
<evidence type="ECO:0000313" key="7">
    <source>
        <dbReference type="EMBL" id="KAF2692141.1"/>
    </source>
</evidence>
<dbReference type="Gene3D" id="1.20.1250.20">
    <property type="entry name" value="MFS general substrate transporter like domains"/>
    <property type="match status" value="2"/>
</dbReference>
<dbReference type="GO" id="GO:0022857">
    <property type="term" value="F:transmembrane transporter activity"/>
    <property type="evidence" value="ECO:0007669"/>
    <property type="project" value="InterPro"/>
</dbReference>
<feature type="transmembrane region" description="Helical" evidence="5">
    <location>
        <begin position="390"/>
        <end position="409"/>
    </location>
</feature>
<accession>A0A6G1JPH6</accession>
<dbReference type="AlphaFoldDB" id="A0A6G1JPH6"/>
<evidence type="ECO:0000256" key="1">
    <source>
        <dbReference type="ARBA" id="ARBA00004141"/>
    </source>
</evidence>
<feature type="transmembrane region" description="Helical" evidence="5">
    <location>
        <begin position="363"/>
        <end position="383"/>
    </location>
</feature>
<protein>
    <submittedName>
        <fullName evidence="7">MFS general substrate transporter</fullName>
    </submittedName>
</protein>
<evidence type="ECO:0000256" key="5">
    <source>
        <dbReference type="SAM" id="Phobius"/>
    </source>
</evidence>
<feature type="domain" description="Major facilitator superfamily (MFS) profile" evidence="6">
    <location>
        <begin position="1"/>
        <end position="526"/>
    </location>
</feature>
<dbReference type="InterPro" id="IPR011701">
    <property type="entry name" value="MFS"/>
</dbReference>
<feature type="transmembrane region" description="Helical" evidence="5">
    <location>
        <begin position="299"/>
        <end position="320"/>
    </location>
</feature>
<keyword evidence="4 5" id="KW-0472">Membrane</keyword>
<feature type="transmembrane region" description="Helical" evidence="5">
    <location>
        <begin position="103"/>
        <end position="123"/>
    </location>
</feature>
<evidence type="ECO:0000259" key="6">
    <source>
        <dbReference type="PROSITE" id="PS50850"/>
    </source>
</evidence>
<dbReference type="OrthoDB" id="10021397at2759"/>
<feature type="transmembrane region" description="Helical" evidence="5">
    <location>
        <begin position="65"/>
        <end position="91"/>
    </location>
</feature>
<feature type="transmembrane region" description="Helical" evidence="5">
    <location>
        <begin position="130"/>
        <end position="149"/>
    </location>
</feature>
<dbReference type="PANTHER" id="PTHR23501:SF199">
    <property type="entry name" value="MFS EFFLUX TRANSPORTER INPD-RELATED"/>
    <property type="match status" value="1"/>
</dbReference>
<organism evidence="7 8">
    <name type="scientific">Lentithecium fluviatile CBS 122367</name>
    <dbReference type="NCBI Taxonomy" id="1168545"/>
    <lineage>
        <taxon>Eukaryota</taxon>
        <taxon>Fungi</taxon>
        <taxon>Dikarya</taxon>
        <taxon>Ascomycota</taxon>
        <taxon>Pezizomycotina</taxon>
        <taxon>Dothideomycetes</taxon>
        <taxon>Pleosporomycetidae</taxon>
        <taxon>Pleosporales</taxon>
        <taxon>Massarineae</taxon>
        <taxon>Lentitheciaceae</taxon>
        <taxon>Lentithecium</taxon>
    </lineage>
</organism>
<dbReference type="PRINTS" id="PR01036">
    <property type="entry name" value="TCRTETB"/>
</dbReference>
<dbReference type="InterPro" id="IPR020846">
    <property type="entry name" value="MFS_dom"/>
</dbReference>
<gene>
    <name evidence="7" type="ORF">K458DRAFT_482723</name>
</gene>
<dbReference type="Proteomes" id="UP000799291">
    <property type="component" value="Unassembled WGS sequence"/>
</dbReference>
<dbReference type="SUPFAM" id="SSF103473">
    <property type="entry name" value="MFS general substrate transporter"/>
    <property type="match status" value="1"/>
</dbReference>
<feature type="transmembrane region" description="Helical" evidence="5">
    <location>
        <begin position="499"/>
        <end position="521"/>
    </location>
</feature>
<dbReference type="InterPro" id="IPR036259">
    <property type="entry name" value="MFS_trans_sf"/>
</dbReference>
<sequence>MDTANNNSSQADSPNHQFVTSPLDPKPLLSSNDNETGLNSIVSEAPCLLPKRSENTFFTSSRIPFFIVIVSLFFGTFLVALDATIIGTAIPAITTEYYSLDDIGWYGIGSILCAAAPTSNVFIAGRAIQGCGAAGILQGALVIITRTVPLEKRPFYMSIVISAFGLYVKNGPLIGGAFTQNVTWRWCFWINVPVGGLVAVMLLVFLKLNPHVTEGDEAPRSLIARLKTIDLGGMILIISSVCSLLFAMQWGGQNLLWTSSKVVGLFVGSGLIFAIFVLFQYKLKDNATLPFHILFQRSIFSGALYLFVFAMSTYVYGYYLPIYFQSVKGTSALISGINFLALALPQIGFTVLSGWLASRFGYYTPYLIGGTLVSVPGSYLLTMLDLNTNLGTWVAFFLVVAIGTGLSINHPYTAVQAILTEANVPVGNAIMQFTFSLGGALSLCVAQTIFANKLRHEVLYHVSEDLVDEVLAAGAYGLPDLSQGLPDRLLALRHAYRNALLEVFIFALAASGAELLCSLFFEHLNLKLIAEDRKQMESRLEHLNVARIESETEQKLPA</sequence>
<comment type="subcellular location">
    <subcellularLocation>
        <location evidence="1">Membrane</location>
        <topology evidence="1">Multi-pass membrane protein</topology>
    </subcellularLocation>
</comment>
<dbReference type="PROSITE" id="PS50850">
    <property type="entry name" value="MFS"/>
    <property type="match status" value="1"/>
</dbReference>
<feature type="transmembrane region" description="Helical" evidence="5">
    <location>
        <begin position="262"/>
        <end position="279"/>
    </location>
</feature>
<proteinExistence type="predicted"/>
<dbReference type="Pfam" id="PF07690">
    <property type="entry name" value="MFS_1"/>
    <property type="match status" value="1"/>
</dbReference>
<dbReference type="EMBL" id="MU005569">
    <property type="protein sequence ID" value="KAF2692141.1"/>
    <property type="molecule type" value="Genomic_DNA"/>
</dbReference>
<feature type="transmembrane region" description="Helical" evidence="5">
    <location>
        <begin position="332"/>
        <end position="357"/>
    </location>
</feature>
<feature type="transmembrane region" description="Helical" evidence="5">
    <location>
        <begin position="228"/>
        <end position="250"/>
    </location>
</feature>